<proteinExistence type="predicted"/>
<dbReference type="RefSeq" id="WP_379954307.1">
    <property type="nucleotide sequence ID" value="NZ_JAUYVI010000002.1"/>
</dbReference>
<comment type="caution">
    <text evidence="1">The sequence shown here is derived from an EMBL/GenBank/DDBJ whole genome shotgun (WGS) entry which is preliminary data.</text>
</comment>
<name>A0ABU0YGP6_9PROT</name>
<protein>
    <submittedName>
        <fullName evidence="1">Anti-sigma factor</fullName>
    </submittedName>
</protein>
<organism evidence="1 2">
    <name type="scientific">Dongia sedimenti</name>
    <dbReference type="NCBI Taxonomy" id="3064282"/>
    <lineage>
        <taxon>Bacteria</taxon>
        <taxon>Pseudomonadati</taxon>
        <taxon>Pseudomonadota</taxon>
        <taxon>Alphaproteobacteria</taxon>
        <taxon>Rhodospirillales</taxon>
        <taxon>Dongiaceae</taxon>
        <taxon>Dongia</taxon>
    </lineage>
</organism>
<gene>
    <name evidence="1" type="ORF">Q8A70_04415</name>
</gene>
<accession>A0ABU0YGP6</accession>
<evidence type="ECO:0000313" key="2">
    <source>
        <dbReference type="Proteomes" id="UP001230156"/>
    </source>
</evidence>
<evidence type="ECO:0000313" key="1">
    <source>
        <dbReference type="EMBL" id="MDQ7246891.1"/>
    </source>
</evidence>
<dbReference type="Proteomes" id="UP001230156">
    <property type="component" value="Unassembled WGS sequence"/>
</dbReference>
<dbReference type="EMBL" id="JAUYVI010000002">
    <property type="protein sequence ID" value="MDQ7246891.1"/>
    <property type="molecule type" value="Genomic_DNA"/>
</dbReference>
<reference evidence="2" key="1">
    <citation type="submission" date="2023-08" db="EMBL/GenBank/DDBJ databases">
        <title>Rhodospirillaceae gen. nov., a novel taxon isolated from the Yangtze River Yuezi River estuary sludge.</title>
        <authorList>
            <person name="Ruan L."/>
        </authorList>
    </citation>
    <scope>NUCLEOTIDE SEQUENCE [LARGE SCALE GENOMIC DNA]</scope>
    <source>
        <strain evidence="2">R-7</strain>
    </source>
</reference>
<keyword evidence="2" id="KW-1185">Reference proteome</keyword>
<sequence>MTVDRPITEDDLQAHIDGALDPKREAAVERYLAEHPDVARRIETQAGQRAALRAAFAPIAEEPLPPSLNLDRLIAARRRPAVPTWRAAAAAVILLAAGGTSGWLLRDTLATPESGVTALAREAADSYAVFAVDRSRPVEIRAEATDQLVRWISNRLNRSIAVPDLSASGYRFMGGRLVPTPHGPAGMLMYDDDRGTRLVMLVRPMEAEQDAPMAPSRNGDIAGYTWAQGGLGYSLVGPAAPDVLHPLADAARRQISGAI</sequence>